<dbReference type="NCBIfam" id="TIGR04056">
    <property type="entry name" value="OMP_RagA_SusC"/>
    <property type="match status" value="1"/>
</dbReference>
<dbReference type="InterPro" id="IPR008969">
    <property type="entry name" value="CarboxyPept-like_regulatory"/>
</dbReference>
<feature type="domain" description="TonB-dependent receptor plug" evidence="9">
    <location>
        <begin position="119"/>
        <end position="242"/>
    </location>
</feature>
<keyword evidence="3 7" id="KW-1134">Transmembrane beta strand</keyword>
<dbReference type="InterPro" id="IPR012910">
    <property type="entry name" value="Plug_dom"/>
</dbReference>
<keyword evidence="11" id="KW-1185">Reference proteome</keyword>
<evidence type="ECO:0000256" key="4">
    <source>
        <dbReference type="ARBA" id="ARBA00022692"/>
    </source>
</evidence>
<dbReference type="GO" id="GO:0009279">
    <property type="term" value="C:cell outer membrane"/>
    <property type="evidence" value="ECO:0007669"/>
    <property type="project" value="UniProtKB-SubCell"/>
</dbReference>
<keyword evidence="2 7" id="KW-0813">Transport</keyword>
<evidence type="ECO:0000256" key="1">
    <source>
        <dbReference type="ARBA" id="ARBA00004571"/>
    </source>
</evidence>
<evidence type="ECO:0000256" key="5">
    <source>
        <dbReference type="ARBA" id="ARBA00023136"/>
    </source>
</evidence>
<dbReference type="Gene3D" id="2.170.130.10">
    <property type="entry name" value="TonB-dependent receptor, plug domain"/>
    <property type="match status" value="1"/>
</dbReference>
<dbReference type="Proteomes" id="UP000198964">
    <property type="component" value="Unassembled WGS sequence"/>
</dbReference>
<feature type="signal peptide" evidence="8">
    <location>
        <begin position="1"/>
        <end position="25"/>
    </location>
</feature>
<keyword evidence="6 7" id="KW-0998">Cell outer membrane</keyword>
<dbReference type="Pfam" id="PF13715">
    <property type="entry name" value="CarbopepD_reg_2"/>
    <property type="match status" value="1"/>
</dbReference>
<protein>
    <submittedName>
        <fullName evidence="10">TonB-linked outer membrane protein, SusC/RagA family</fullName>
    </submittedName>
</protein>
<dbReference type="Pfam" id="PF07715">
    <property type="entry name" value="Plug"/>
    <property type="match status" value="1"/>
</dbReference>
<dbReference type="PROSITE" id="PS52016">
    <property type="entry name" value="TONB_DEPENDENT_REC_3"/>
    <property type="match status" value="1"/>
</dbReference>
<dbReference type="FunFam" id="2.60.40.1120:FF:000003">
    <property type="entry name" value="Outer membrane protein Omp121"/>
    <property type="match status" value="1"/>
</dbReference>
<proteinExistence type="inferred from homology"/>
<evidence type="ECO:0000256" key="3">
    <source>
        <dbReference type="ARBA" id="ARBA00022452"/>
    </source>
</evidence>
<dbReference type="Gene3D" id="2.40.170.20">
    <property type="entry name" value="TonB-dependent receptor, beta-barrel domain"/>
    <property type="match status" value="1"/>
</dbReference>
<dbReference type="AlphaFoldDB" id="A0A1I2D0V6"/>
<dbReference type="InterPro" id="IPR039426">
    <property type="entry name" value="TonB-dep_rcpt-like"/>
</dbReference>
<evidence type="ECO:0000256" key="2">
    <source>
        <dbReference type="ARBA" id="ARBA00022448"/>
    </source>
</evidence>
<gene>
    <name evidence="10" type="ORF">SAMN05216283_101894</name>
</gene>
<feature type="chain" id="PRO_5011721693" evidence="8">
    <location>
        <begin position="26"/>
        <end position="1022"/>
    </location>
</feature>
<dbReference type="PROSITE" id="PS51257">
    <property type="entry name" value="PROKAR_LIPOPROTEIN"/>
    <property type="match status" value="1"/>
</dbReference>
<dbReference type="InterPro" id="IPR037066">
    <property type="entry name" value="Plug_dom_sf"/>
</dbReference>
<dbReference type="InterPro" id="IPR036942">
    <property type="entry name" value="Beta-barrel_TonB_sf"/>
</dbReference>
<accession>A0A1I2D0V6</accession>
<comment type="subcellular location">
    <subcellularLocation>
        <location evidence="1 7">Cell outer membrane</location>
        <topology evidence="1 7">Multi-pass membrane protein</topology>
    </subcellularLocation>
</comment>
<dbReference type="SUPFAM" id="SSF56935">
    <property type="entry name" value="Porins"/>
    <property type="match status" value="1"/>
</dbReference>
<reference evidence="10 11" key="1">
    <citation type="submission" date="2016-10" db="EMBL/GenBank/DDBJ databases">
        <authorList>
            <person name="de Groot N.N."/>
        </authorList>
    </citation>
    <scope>NUCLEOTIDE SEQUENCE [LARGE SCALE GENOMIC DNA]</scope>
    <source>
        <strain evidence="10 11">CGMCC 1.9156</strain>
    </source>
</reference>
<sequence>MKLYFGVKRLVCLVVLLIACHGVMAQINVSGIVVSEAGESLPGVNIIEEGTTNGVITDFDGKFQLAVNSKDAVLQFSFIGFESLEVPVSGKTKFEIVLKENLKELDEVVVTALGMKREKKTLGYSMQEVNTEDFSEVRSENIANMLQGKVAGVYISQSSSGTGGSTRVVMRGLNSLSGNNQPLWVVDGVPVDNSYTGSFNQWGGSDVATAASEINPDDIESISVLKGPNAAALYGSRAQNGAVVITTKKAKQGEAVQVQYNGNYNWTNLNEGYDFQWLYGQGNAGKFDLSSKDGWGPLMTGQTIENWRDSFYNREVGGYPMIAQDQRTNDFFRSGMNASNSLSIQGGGENLAARFAFTDSQIDGVTPDNSIDRKYFDLSTNFKYGRLKVETKGTYTRQETKNRVALGEYGLMQMFTKMPANIRLEDLQDNMTVDDIPMNWTGPSNEYLNPYNLITNKKSSVTKRDRITGVVNAAFELTDWLTIAGKTGMDYWQDHGSYYGLKSVSGTNPSRSVSEARLREVNSDIMLRINKRFSDFSLSSNLGGAIMNRKYNSLGGSSGTLVIYGFNNLSNGSSQTATEYETEKEIQSVFGNVQLGYKDYLFLDVTGRNDWSSTLPADNRSYFYPSVSLSGIVSEVVEMSEDIDFLKLRASWAQVGNDTDPYRLSQVYGFSKINGNLIYAALPNTQPFYNLKPEETTSWEGGLDFRMFKNRVGLDFTYYNSNTTNQILTLATPQSTGYTSKFINAGKISSKGLEVMLNLVPVQTKDWEWDLNLNWGTNTTECIELSDDVKTHVLGSMRIGQVVVKEGEKFGDIMSRAFDRDANGNILVDDNGLPISSADYVKVGNMLPDWTGAVTSKLSYKDLTLNILVDIRSGGDILSVTDALATQAGTSVRTVEGREKMVVDGVVASTGQPNKKEITSEKYWSYVGGPYGVGEAYMYDATYAKVREVSLGYNIPKSMLTKVSFLKAAKVSLVGRDLFYLVRHTPGTNPEGASNQQDWSQAFELNSLPSSYNIGFNVNLTF</sequence>
<evidence type="ECO:0000256" key="8">
    <source>
        <dbReference type="SAM" id="SignalP"/>
    </source>
</evidence>
<evidence type="ECO:0000256" key="7">
    <source>
        <dbReference type="PROSITE-ProRule" id="PRU01360"/>
    </source>
</evidence>
<keyword evidence="8" id="KW-0732">Signal</keyword>
<dbReference type="SUPFAM" id="SSF49464">
    <property type="entry name" value="Carboxypeptidase regulatory domain-like"/>
    <property type="match status" value="1"/>
</dbReference>
<dbReference type="InterPro" id="IPR023996">
    <property type="entry name" value="TonB-dep_OMP_SusC/RagA"/>
</dbReference>
<keyword evidence="5 7" id="KW-0472">Membrane</keyword>
<dbReference type="STRING" id="655355.SAMN05216283_101894"/>
<dbReference type="InterPro" id="IPR023997">
    <property type="entry name" value="TonB-dep_OMP_SusC/RagA_CS"/>
</dbReference>
<evidence type="ECO:0000313" key="10">
    <source>
        <dbReference type="EMBL" id="SFE74122.1"/>
    </source>
</evidence>
<dbReference type="NCBIfam" id="TIGR04057">
    <property type="entry name" value="SusC_RagA_signa"/>
    <property type="match status" value="1"/>
</dbReference>
<evidence type="ECO:0000313" key="11">
    <source>
        <dbReference type="Proteomes" id="UP000198964"/>
    </source>
</evidence>
<comment type="similarity">
    <text evidence="7">Belongs to the TonB-dependent receptor family.</text>
</comment>
<name>A0A1I2D0V6_9BACT</name>
<organism evidence="10 11">
    <name type="scientific">Sunxiuqinia elliptica</name>
    <dbReference type="NCBI Taxonomy" id="655355"/>
    <lineage>
        <taxon>Bacteria</taxon>
        <taxon>Pseudomonadati</taxon>
        <taxon>Bacteroidota</taxon>
        <taxon>Bacteroidia</taxon>
        <taxon>Marinilabiliales</taxon>
        <taxon>Prolixibacteraceae</taxon>
        <taxon>Sunxiuqinia</taxon>
    </lineage>
</organism>
<evidence type="ECO:0000256" key="6">
    <source>
        <dbReference type="ARBA" id="ARBA00023237"/>
    </source>
</evidence>
<dbReference type="EMBL" id="FONW01000001">
    <property type="protein sequence ID" value="SFE74122.1"/>
    <property type="molecule type" value="Genomic_DNA"/>
</dbReference>
<evidence type="ECO:0000259" key="9">
    <source>
        <dbReference type="Pfam" id="PF07715"/>
    </source>
</evidence>
<keyword evidence="4 7" id="KW-0812">Transmembrane</keyword>